<proteinExistence type="predicted"/>
<gene>
    <name evidence="2" type="ORF">EEM47_22540</name>
    <name evidence="3" type="ORF">EEN88_17055</name>
</gene>
<evidence type="ECO:0000313" key="2">
    <source>
        <dbReference type="EMBL" id="MHI24525.1"/>
    </source>
</evidence>
<feature type="transmembrane region" description="Helical" evidence="1">
    <location>
        <begin position="38"/>
        <end position="56"/>
    </location>
</feature>
<reference evidence="3" key="1">
    <citation type="submission" date="2018-11" db="EMBL/GenBank/DDBJ databases">
        <authorList>
            <consortium name="PulseNet: The National Subtyping Network for Foodborne Disease Surveillance"/>
            <person name="Tarr C.L."/>
            <person name="Trees E."/>
            <person name="Katz L.S."/>
            <person name="Carleton-Romer H.A."/>
            <person name="Stroika S."/>
            <person name="Kucerova Z."/>
            <person name="Roache K.F."/>
            <person name="Sabol A.L."/>
            <person name="Besser J."/>
            <person name="Gerner-Smidt P."/>
        </authorList>
    </citation>
    <scope>NUCLEOTIDE SEQUENCE [LARGE SCALE GENOMIC DNA]</scope>
    <source>
        <strain evidence="3">PNUSAS059687</strain>
        <strain evidence="2">PNUSAS059688</strain>
    </source>
</reference>
<accession>A0A3J2DF11</accession>
<keyword evidence="1" id="KW-0812">Transmembrane</keyword>
<evidence type="ECO:0000256" key="1">
    <source>
        <dbReference type="SAM" id="Phobius"/>
    </source>
</evidence>
<dbReference type="Proteomes" id="UP000885364">
    <property type="component" value="Unassembled WGS sequence"/>
</dbReference>
<sequence length="65" mass="7841">MPVVIAIERSMFMARIIAEKRHINETTHTFYAMRQNTLQLKVIYITLLFIFFLKFIPHGPYRITR</sequence>
<comment type="caution">
    <text evidence="3">The sequence shown here is derived from an EMBL/GenBank/DDBJ whole genome shotgun (WGS) entry which is preliminary data.</text>
</comment>
<dbReference type="Proteomes" id="UP000839513">
    <property type="component" value="Unassembled WGS sequence"/>
</dbReference>
<keyword evidence="1" id="KW-1133">Transmembrane helix</keyword>
<dbReference type="EMBL" id="ROVY01000127">
    <property type="protein sequence ID" value="MHI24525.1"/>
    <property type="molecule type" value="Genomic_DNA"/>
</dbReference>
<keyword evidence="1" id="KW-0472">Membrane</keyword>
<dbReference type="EMBL" id="RNUA01000071">
    <property type="protein sequence ID" value="MHS99503.1"/>
    <property type="molecule type" value="Genomic_DNA"/>
</dbReference>
<organism evidence="3">
    <name type="scientific">Salmonella enterica</name>
    <name type="common">Salmonella choleraesuis</name>
    <dbReference type="NCBI Taxonomy" id="28901"/>
    <lineage>
        <taxon>Bacteria</taxon>
        <taxon>Pseudomonadati</taxon>
        <taxon>Pseudomonadota</taxon>
        <taxon>Gammaproteobacteria</taxon>
        <taxon>Enterobacterales</taxon>
        <taxon>Enterobacteriaceae</taxon>
        <taxon>Salmonella</taxon>
    </lineage>
</organism>
<evidence type="ECO:0000313" key="3">
    <source>
        <dbReference type="EMBL" id="MHS99503.1"/>
    </source>
</evidence>
<protein>
    <submittedName>
        <fullName evidence="3">Uncharacterized protein</fullName>
    </submittedName>
</protein>
<dbReference type="AlphaFoldDB" id="A0A3J2DF11"/>
<name>A0A3J2DF11_SALER</name>